<evidence type="ECO:0000313" key="3">
    <source>
        <dbReference type="Proteomes" id="UP000218209"/>
    </source>
</evidence>
<keyword evidence="3" id="KW-1185">Reference proteome</keyword>
<dbReference type="Proteomes" id="UP000218209">
    <property type="component" value="Unassembled WGS sequence"/>
</dbReference>
<evidence type="ECO:0000313" key="2">
    <source>
        <dbReference type="EMBL" id="OSX71924.1"/>
    </source>
</evidence>
<organism evidence="2 3">
    <name type="scientific">Porphyra umbilicalis</name>
    <name type="common">Purple laver</name>
    <name type="synonym">Red alga</name>
    <dbReference type="NCBI Taxonomy" id="2786"/>
    <lineage>
        <taxon>Eukaryota</taxon>
        <taxon>Rhodophyta</taxon>
        <taxon>Bangiophyceae</taxon>
        <taxon>Bangiales</taxon>
        <taxon>Bangiaceae</taxon>
        <taxon>Porphyra</taxon>
    </lineage>
</organism>
<name>A0A1X6NTI2_PORUM</name>
<reference evidence="2 3" key="1">
    <citation type="submission" date="2017-03" db="EMBL/GenBank/DDBJ databases">
        <title>WGS assembly of Porphyra umbilicalis.</title>
        <authorList>
            <person name="Brawley S.H."/>
            <person name="Blouin N.A."/>
            <person name="Ficko-Blean E."/>
            <person name="Wheeler G.L."/>
            <person name="Lohr M."/>
            <person name="Goodson H.V."/>
            <person name="Jenkins J.W."/>
            <person name="Blaby-Haas C.E."/>
            <person name="Helliwell K.E."/>
            <person name="Chan C."/>
            <person name="Marriage T."/>
            <person name="Bhattacharya D."/>
            <person name="Klein A.S."/>
            <person name="Badis Y."/>
            <person name="Brodie J."/>
            <person name="Cao Y."/>
            <person name="Collen J."/>
            <person name="Dittami S.M."/>
            <person name="Gachon C.M."/>
            <person name="Green B.R."/>
            <person name="Karpowicz S."/>
            <person name="Kim J.W."/>
            <person name="Kudahl U."/>
            <person name="Lin S."/>
            <person name="Michel G."/>
            <person name="Mittag M."/>
            <person name="Olson B.J."/>
            <person name="Pangilinan J."/>
            <person name="Peng Y."/>
            <person name="Qiu H."/>
            <person name="Shu S."/>
            <person name="Singer J.T."/>
            <person name="Smith A.G."/>
            <person name="Sprecher B.N."/>
            <person name="Wagner V."/>
            <person name="Wang W."/>
            <person name="Wang Z.-Y."/>
            <person name="Yan J."/>
            <person name="Yarish C."/>
            <person name="Zoeuner-Riek S."/>
            <person name="Zhuang Y."/>
            <person name="Zou Y."/>
            <person name="Lindquist E.A."/>
            <person name="Grimwood J."/>
            <person name="Barry K."/>
            <person name="Rokhsar D.S."/>
            <person name="Schmutz J."/>
            <person name="Stiller J.W."/>
            <person name="Grossman A.R."/>
            <person name="Prochnik S.E."/>
        </authorList>
    </citation>
    <scope>NUCLEOTIDE SEQUENCE [LARGE SCALE GENOMIC DNA]</scope>
    <source>
        <strain evidence="2">4086291</strain>
    </source>
</reference>
<dbReference type="EMBL" id="KV919098">
    <property type="protein sequence ID" value="OSX71924.1"/>
    <property type="molecule type" value="Genomic_DNA"/>
</dbReference>
<feature type="region of interest" description="Disordered" evidence="1">
    <location>
        <begin position="94"/>
        <end position="117"/>
    </location>
</feature>
<accession>A0A1X6NTI2</accession>
<dbReference type="AlphaFoldDB" id="A0A1X6NTI2"/>
<sequence length="143" mass="14580">MSLWRGRFVRCGGGCVGLDCPCCARAPAAVTPPSRARDVSTSPSVLRAAAAEWHGVAAVAAPRRGRRTCEARAGHSTPPPCGRMWRCCGPLARRGGDGGGGPAFRPRRPRLGGGGTSGRASAAAAAVARKVEAGGGLWGSRFM</sequence>
<proteinExistence type="predicted"/>
<evidence type="ECO:0000256" key="1">
    <source>
        <dbReference type="SAM" id="MobiDB-lite"/>
    </source>
</evidence>
<gene>
    <name evidence="2" type="ORF">BU14_0489s0002</name>
</gene>
<protein>
    <submittedName>
        <fullName evidence="2">Uncharacterized protein</fullName>
    </submittedName>
</protein>